<reference evidence="2 3" key="1">
    <citation type="submission" date="2016-10" db="EMBL/GenBank/DDBJ databases">
        <authorList>
            <person name="de Groot N.N."/>
        </authorList>
    </citation>
    <scope>NUCLEOTIDE SEQUENCE [LARGE SCALE GENOMIC DNA]</scope>
    <source>
        <strain evidence="2 3">DSM 22489</strain>
    </source>
</reference>
<accession>A0A1H6C0G7</accession>
<feature type="transmembrane region" description="Helical" evidence="1">
    <location>
        <begin position="63"/>
        <end position="88"/>
    </location>
</feature>
<dbReference type="OrthoDB" id="513552at2"/>
<dbReference type="Pfam" id="PF13430">
    <property type="entry name" value="DUF4112"/>
    <property type="match status" value="1"/>
</dbReference>
<organism evidence="2 3">
    <name type="scientific">Bryocella elongata</name>
    <dbReference type="NCBI Taxonomy" id="863522"/>
    <lineage>
        <taxon>Bacteria</taxon>
        <taxon>Pseudomonadati</taxon>
        <taxon>Acidobacteriota</taxon>
        <taxon>Terriglobia</taxon>
        <taxon>Terriglobales</taxon>
        <taxon>Acidobacteriaceae</taxon>
        <taxon>Bryocella</taxon>
    </lineage>
</organism>
<dbReference type="EMBL" id="FNVA01000008">
    <property type="protein sequence ID" value="SEG66469.1"/>
    <property type="molecule type" value="Genomic_DNA"/>
</dbReference>
<evidence type="ECO:0008006" key="4">
    <source>
        <dbReference type="Google" id="ProtNLM"/>
    </source>
</evidence>
<name>A0A1H6C0G7_9BACT</name>
<evidence type="ECO:0000313" key="2">
    <source>
        <dbReference type="EMBL" id="SEG66469.1"/>
    </source>
</evidence>
<dbReference type="PANTHER" id="PTHR35519:SF2">
    <property type="entry name" value="PH DOMAIN PROTEIN"/>
    <property type="match status" value="1"/>
</dbReference>
<feature type="transmembrane region" description="Helical" evidence="1">
    <location>
        <begin position="148"/>
        <end position="171"/>
    </location>
</feature>
<keyword evidence="3" id="KW-1185">Reference proteome</keyword>
<dbReference type="AlphaFoldDB" id="A0A1H6C0G7"/>
<protein>
    <recommendedName>
        <fullName evidence="4">DUF4112 domain-containing protein</fullName>
    </recommendedName>
</protein>
<dbReference type="InterPro" id="IPR025187">
    <property type="entry name" value="DUF4112"/>
</dbReference>
<dbReference type="Proteomes" id="UP000236728">
    <property type="component" value="Unassembled WGS sequence"/>
</dbReference>
<keyword evidence="1" id="KW-0812">Transmembrane</keyword>
<evidence type="ECO:0000313" key="3">
    <source>
        <dbReference type="Proteomes" id="UP000236728"/>
    </source>
</evidence>
<sequence length="186" mass="20192">MKTKAVEPQILLPGVGPRTDAVNPRLGGAGGAFRDENLDMLSRLLDTWFRVPGTNIRFGLDGIIGFVPGIGDVLAGLASTIIVLAAFFRGAPMITILRMVVNIAIEVGVGMVPVLGNLFDIGWRANRRNYHLLERSLATGPRDTWRDWIFMGLLGAGLMALAMVPFFLLLWMGGSLLRALHAPGWN</sequence>
<dbReference type="PANTHER" id="PTHR35519">
    <property type="entry name" value="MEMBRANE PROTEINS"/>
    <property type="match status" value="1"/>
</dbReference>
<gene>
    <name evidence="2" type="ORF">SAMN05421819_4130</name>
</gene>
<feature type="transmembrane region" description="Helical" evidence="1">
    <location>
        <begin position="100"/>
        <end position="119"/>
    </location>
</feature>
<dbReference type="RefSeq" id="WP_103934970.1">
    <property type="nucleotide sequence ID" value="NZ_FNVA01000008.1"/>
</dbReference>
<evidence type="ECO:0000256" key="1">
    <source>
        <dbReference type="SAM" id="Phobius"/>
    </source>
</evidence>
<proteinExistence type="predicted"/>
<keyword evidence="1" id="KW-1133">Transmembrane helix</keyword>
<keyword evidence="1" id="KW-0472">Membrane</keyword>